<dbReference type="GO" id="GO:0097176">
    <property type="term" value="P:epoxide metabolic process"/>
    <property type="evidence" value="ECO:0007669"/>
    <property type="project" value="TreeGrafter"/>
</dbReference>
<feature type="active site" description="Proton donor" evidence="4">
    <location>
        <position position="308"/>
    </location>
</feature>
<dbReference type="PANTHER" id="PTHR21661:SF35">
    <property type="entry name" value="EPOXIDE HYDROLASE"/>
    <property type="match status" value="1"/>
</dbReference>
<evidence type="ECO:0000256" key="4">
    <source>
        <dbReference type="PIRSR" id="PIRSR001112-1"/>
    </source>
</evidence>
<gene>
    <name evidence="6" type="ORF">KP014_17340</name>
    <name evidence="7" type="ORF">SAMN04487895_103437</name>
</gene>
<evidence type="ECO:0000313" key="7">
    <source>
        <dbReference type="EMBL" id="SEN92021.1"/>
    </source>
</evidence>
<dbReference type="Proteomes" id="UP000683429">
    <property type="component" value="Chromosome"/>
</dbReference>
<evidence type="ECO:0000256" key="2">
    <source>
        <dbReference type="ARBA" id="ARBA00022797"/>
    </source>
</evidence>
<dbReference type="InterPro" id="IPR010497">
    <property type="entry name" value="Epoxide_hydro_N"/>
</dbReference>
<feature type="active site" description="Nucleophile" evidence="4">
    <location>
        <position position="178"/>
    </location>
</feature>
<dbReference type="GO" id="GO:0004301">
    <property type="term" value="F:epoxide hydrolase activity"/>
    <property type="evidence" value="ECO:0007669"/>
    <property type="project" value="TreeGrafter"/>
</dbReference>
<accession>A0A1H8KH41</accession>
<evidence type="ECO:0000313" key="8">
    <source>
        <dbReference type="Proteomes" id="UP000198809"/>
    </source>
</evidence>
<evidence type="ECO:0000256" key="3">
    <source>
        <dbReference type="ARBA" id="ARBA00022801"/>
    </source>
</evidence>
<dbReference type="EMBL" id="CP076607">
    <property type="protein sequence ID" value="QWU13737.1"/>
    <property type="molecule type" value="Genomic_DNA"/>
</dbReference>
<dbReference type="SUPFAM" id="SSF53474">
    <property type="entry name" value="alpha/beta-Hydrolases"/>
    <property type="match status" value="1"/>
</dbReference>
<sequence length="388" mass="44262">MTAEPFHIHVSDEILDDLQYRLRHIRWPDQLEGSGWERGTDLSYLKSLVSYWKDHYNWRAQESELNRFFQFRCNIDGIDVHFIHERGKGPDPLPIILTHGWPDSYLRYQKIIPLLTDPASHGGNPEDSFDVIVPSLPGFGFSGRPNRPGVNNFIVSQMWAKLMTKELGYKKFAAAGGDIGSGVTRYLASNYPELLFGIHLTDVGIIRSLMTSQDEAELSEEELQYKKNASEWISYEGGYMSIQSTKPQTLAYGLSDSPAGLAAWIIEKFRAWSDCKGDLNQKYSKDELLTHIMIYWVTNTIGSSTRMYYENSHSLPPLGRIEVPTGMAIFPADIVLPPKSWTVRNLNVTRWTTMPSGGHFTAMEEPELLASDIRAFYRPIRMKNKQSE</sequence>
<feature type="domain" description="Epoxide hydrolase N-terminal" evidence="5">
    <location>
        <begin position="4"/>
        <end position="107"/>
    </location>
</feature>
<dbReference type="Gene3D" id="3.40.50.1820">
    <property type="entry name" value="alpha/beta hydrolase"/>
    <property type="match status" value="1"/>
</dbReference>
<organism evidence="7 8">
    <name type="scientific">Paenibacillus sophorae</name>
    <dbReference type="NCBI Taxonomy" id="1333845"/>
    <lineage>
        <taxon>Bacteria</taxon>
        <taxon>Bacillati</taxon>
        <taxon>Bacillota</taxon>
        <taxon>Bacilli</taxon>
        <taxon>Bacillales</taxon>
        <taxon>Paenibacillaceae</taxon>
        <taxon>Paenibacillus</taxon>
    </lineage>
</organism>
<keyword evidence="3 7" id="KW-0378">Hydrolase</keyword>
<dbReference type="PRINTS" id="PR00412">
    <property type="entry name" value="EPOXHYDRLASE"/>
</dbReference>
<keyword evidence="2" id="KW-0058">Aromatic hydrocarbons catabolism</keyword>
<feature type="active site" description="Proton acceptor" evidence="4">
    <location>
        <position position="359"/>
    </location>
</feature>
<evidence type="ECO:0000259" key="5">
    <source>
        <dbReference type="Pfam" id="PF06441"/>
    </source>
</evidence>
<proteinExistence type="inferred from homology"/>
<evidence type="ECO:0000313" key="6">
    <source>
        <dbReference type="EMBL" id="QWU13737.1"/>
    </source>
</evidence>
<comment type="similarity">
    <text evidence="1">Belongs to the peptidase S33 family.</text>
</comment>
<dbReference type="InterPro" id="IPR029058">
    <property type="entry name" value="AB_hydrolase_fold"/>
</dbReference>
<reference evidence="7 8" key="1">
    <citation type="submission" date="2016-10" db="EMBL/GenBank/DDBJ databases">
        <authorList>
            <person name="de Groot N.N."/>
        </authorList>
    </citation>
    <scope>NUCLEOTIDE SEQUENCE [LARGE SCALE GENOMIC DNA]</scope>
    <source>
        <strain evidence="7 8">CGMCC 1.10238</strain>
    </source>
</reference>
<keyword evidence="9" id="KW-1185">Reference proteome</keyword>
<dbReference type="Pfam" id="PF06441">
    <property type="entry name" value="EHN"/>
    <property type="match status" value="1"/>
</dbReference>
<dbReference type="PIRSF" id="PIRSF001112">
    <property type="entry name" value="Epoxide_hydrolase"/>
    <property type="match status" value="1"/>
</dbReference>
<evidence type="ECO:0000313" key="9">
    <source>
        <dbReference type="Proteomes" id="UP000683429"/>
    </source>
</evidence>
<dbReference type="InterPro" id="IPR016292">
    <property type="entry name" value="Epoxide_hydrolase"/>
</dbReference>
<dbReference type="STRING" id="1333845.SAMN04487895_103437"/>
<evidence type="ECO:0000256" key="1">
    <source>
        <dbReference type="ARBA" id="ARBA00010088"/>
    </source>
</evidence>
<dbReference type="EMBL" id="FODH01000003">
    <property type="protein sequence ID" value="SEN92021.1"/>
    <property type="molecule type" value="Genomic_DNA"/>
</dbReference>
<dbReference type="OrthoDB" id="9780765at2"/>
<dbReference type="AlphaFoldDB" id="A0A1H8KH41"/>
<reference evidence="6 9" key="2">
    <citation type="submission" date="2021-06" db="EMBL/GenBank/DDBJ databases">
        <title>Whole genome sequence of Paenibacillus sophorae DSM23020 for comparative genomics.</title>
        <authorList>
            <person name="Kim M.-J."/>
            <person name="Lee G."/>
            <person name="Shin J.-H."/>
        </authorList>
    </citation>
    <scope>NUCLEOTIDE SEQUENCE [LARGE SCALE GENOMIC DNA]</scope>
    <source>
        <strain evidence="6 9">DSM 23020</strain>
    </source>
</reference>
<dbReference type="InterPro" id="IPR000639">
    <property type="entry name" value="Epox_hydrolase-like"/>
</dbReference>
<protein>
    <submittedName>
        <fullName evidence="7">Epoxide hydrolase</fullName>
    </submittedName>
</protein>
<dbReference type="PANTHER" id="PTHR21661">
    <property type="entry name" value="EPOXIDE HYDROLASE 1-RELATED"/>
    <property type="match status" value="1"/>
</dbReference>
<dbReference type="Proteomes" id="UP000198809">
    <property type="component" value="Unassembled WGS sequence"/>
</dbReference>
<name>A0A1H8KH41_9BACL</name>
<dbReference type="RefSeq" id="WP_036603164.1">
    <property type="nucleotide sequence ID" value="NZ_CP076607.1"/>
</dbReference>